<accession>A0ABX6EQR2</accession>
<dbReference type="Pfam" id="PF17062">
    <property type="entry name" value="Osw5"/>
    <property type="match status" value="1"/>
</dbReference>
<evidence type="ECO:0000313" key="6">
    <source>
        <dbReference type="EMBL" id="QGN14576.1"/>
    </source>
</evidence>
<proteinExistence type="inferred from homology"/>
<evidence type="ECO:0000256" key="2">
    <source>
        <dbReference type="ARBA" id="ARBA00022692"/>
    </source>
</evidence>
<protein>
    <recommendedName>
        <fullName evidence="5">Outer spore wall protein 5</fullName>
    </recommendedName>
</protein>
<dbReference type="InterPro" id="IPR031430">
    <property type="entry name" value="Osw5"/>
</dbReference>
<sequence length="167" mass="17918">MNPKSLAQFAFHLAAFVSIAFVASMFVLPFITVSFVLSSMTVGLSFASRSFFQVGMFFYDRFVMFLQVQLRSMIEQMPSNQPTGYNLKKPAKPAAATAAAAAATATATPSSANAAENVPVVTTESLIAEEPNIDRLLIKKSQPPVPTETLGANIPLHSIEESLLDTA</sequence>
<keyword evidence="5" id="KW-0749">Sporulation</keyword>
<dbReference type="Proteomes" id="UP000422736">
    <property type="component" value="Chromosome 2"/>
</dbReference>
<evidence type="ECO:0000256" key="4">
    <source>
        <dbReference type="ARBA" id="ARBA00023136"/>
    </source>
</evidence>
<reference evidence="6 7" key="2">
    <citation type="submission" date="2019-11" db="EMBL/GenBank/DDBJ databases">
        <authorList>
            <person name="Lu H."/>
        </authorList>
    </citation>
    <scope>NUCLEOTIDE SEQUENCE [LARGE SCALE GENOMIC DNA]</scope>
    <source>
        <strain evidence="6 7">FIM1</strain>
    </source>
</reference>
<evidence type="ECO:0000313" key="7">
    <source>
        <dbReference type="Proteomes" id="UP000422736"/>
    </source>
</evidence>
<keyword evidence="4 5" id="KW-0472">Membrane</keyword>
<comment type="function">
    <text evidence="5">Involved in spore wall assembly.</text>
</comment>
<evidence type="ECO:0000256" key="3">
    <source>
        <dbReference type="ARBA" id="ARBA00022989"/>
    </source>
</evidence>
<keyword evidence="3 5" id="KW-1133">Transmembrane helix</keyword>
<organism evidence="6 7">
    <name type="scientific">Kluyveromyces marxianus</name>
    <name type="common">Yeast</name>
    <name type="synonym">Candida kefyr</name>
    <dbReference type="NCBI Taxonomy" id="4911"/>
    <lineage>
        <taxon>Eukaryota</taxon>
        <taxon>Fungi</taxon>
        <taxon>Dikarya</taxon>
        <taxon>Ascomycota</taxon>
        <taxon>Saccharomycotina</taxon>
        <taxon>Saccharomycetes</taxon>
        <taxon>Saccharomycetales</taxon>
        <taxon>Saccharomycetaceae</taxon>
        <taxon>Kluyveromyces</taxon>
    </lineage>
</organism>
<gene>
    <name evidence="6" type="primary">OSW5</name>
    <name evidence="6" type="ORF">FIM1_1238</name>
</gene>
<feature type="transmembrane region" description="Helical" evidence="5">
    <location>
        <begin position="9"/>
        <end position="31"/>
    </location>
</feature>
<evidence type="ECO:0000256" key="1">
    <source>
        <dbReference type="ARBA" id="ARBA00004141"/>
    </source>
</evidence>
<keyword evidence="7" id="KW-1185">Reference proteome</keyword>
<evidence type="ECO:0000256" key="5">
    <source>
        <dbReference type="RuleBase" id="RU363006"/>
    </source>
</evidence>
<name>A0ABX6EQR2_KLUMA</name>
<comment type="caution">
    <text evidence="5">Lacks conserved residue(s) required for the propagation of feature annotation.</text>
</comment>
<comment type="subcellular location">
    <subcellularLocation>
        <location evidence="1">Membrane</location>
        <topology evidence="1">Multi-pass membrane protein</topology>
    </subcellularLocation>
</comment>
<reference evidence="6 7" key="1">
    <citation type="submission" date="2016-03" db="EMBL/GenBank/DDBJ databases">
        <title>How can Kluyveromyces marxianus grow so fast - potential evolutionary course in Saccharomyces Complex revealed by comparative genomics.</title>
        <authorList>
            <person name="Mo W."/>
            <person name="Lu W."/>
            <person name="Yang X."/>
            <person name="Qi J."/>
            <person name="Lv H."/>
        </authorList>
    </citation>
    <scope>NUCLEOTIDE SEQUENCE [LARGE SCALE GENOMIC DNA]</scope>
    <source>
        <strain evidence="6 7">FIM1</strain>
    </source>
</reference>
<dbReference type="EMBL" id="CP015055">
    <property type="protein sequence ID" value="QGN14576.1"/>
    <property type="molecule type" value="Genomic_DNA"/>
</dbReference>
<comment type="similarity">
    <text evidence="5">Belongs to the OSW5 family.</text>
</comment>
<keyword evidence="2 5" id="KW-0812">Transmembrane</keyword>